<name>A0A1Y2PFZ4_9FLAO</name>
<evidence type="ECO:0000256" key="3">
    <source>
        <dbReference type="ARBA" id="ARBA00022840"/>
    </source>
</evidence>
<sequence length="193" mass="21968">MVVGLTGGIGSGKSTVMKMFSEFENVAIYIADDEAKKLMNTSSTIKTALIKEFGEETYLKNQLNRPYLASIVFNNKEKLAFLNSVVHPVVHQHLSEFIKNNSDKDYILYENAILFENGSNKICDKIITVTAPIKTRILRVVNRDKTTKEAVVSRMNNQWNDYKKMLQSHYVIHNIDLTKTKAQVLTIHNSLTK</sequence>
<dbReference type="InParanoid" id="A0A1Y2PFZ4"/>
<protein>
    <recommendedName>
        <fullName evidence="5 6">Dephospho-CoA kinase</fullName>
        <ecNumber evidence="5 6">2.7.1.24</ecNumber>
    </recommendedName>
    <alternativeName>
        <fullName evidence="5">Dephosphocoenzyme A kinase</fullName>
    </alternativeName>
</protein>
<keyword evidence="2 5" id="KW-0547">Nucleotide-binding</keyword>
<evidence type="ECO:0000313" key="8">
    <source>
        <dbReference type="Proteomes" id="UP000194221"/>
    </source>
</evidence>
<evidence type="ECO:0000256" key="6">
    <source>
        <dbReference type="NCBIfam" id="TIGR00152"/>
    </source>
</evidence>
<dbReference type="OrthoDB" id="9812943at2"/>
<dbReference type="PANTHER" id="PTHR10695">
    <property type="entry name" value="DEPHOSPHO-COA KINASE-RELATED"/>
    <property type="match status" value="1"/>
</dbReference>
<gene>
    <name evidence="5" type="primary">coaE</name>
    <name evidence="7" type="ORF">WH52_06375</name>
</gene>
<dbReference type="EMBL" id="LAPZ01000003">
    <property type="protein sequence ID" value="OSY88598.1"/>
    <property type="molecule type" value="Genomic_DNA"/>
</dbReference>
<dbReference type="GO" id="GO:0015937">
    <property type="term" value="P:coenzyme A biosynthetic process"/>
    <property type="evidence" value="ECO:0007669"/>
    <property type="project" value="UniProtKB-UniRule"/>
</dbReference>
<keyword evidence="8" id="KW-1185">Reference proteome</keyword>
<comment type="catalytic activity">
    <reaction evidence="5">
        <text>3'-dephospho-CoA + ATP = ADP + CoA + H(+)</text>
        <dbReference type="Rhea" id="RHEA:18245"/>
        <dbReference type="ChEBI" id="CHEBI:15378"/>
        <dbReference type="ChEBI" id="CHEBI:30616"/>
        <dbReference type="ChEBI" id="CHEBI:57287"/>
        <dbReference type="ChEBI" id="CHEBI:57328"/>
        <dbReference type="ChEBI" id="CHEBI:456216"/>
        <dbReference type="EC" id="2.7.1.24"/>
    </reaction>
</comment>
<comment type="subcellular location">
    <subcellularLocation>
        <location evidence="5">Cytoplasm</location>
    </subcellularLocation>
</comment>
<dbReference type="InterPro" id="IPR027417">
    <property type="entry name" value="P-loop_NTPase"/>
</dbReference>
<keyword evidence="5" id="KW-0963">Cytoplasm</keyword>
<keyword evidence="5" id="KW-0808">Transferase</keyword>
<dbReference type="Proteomes" id="UP000194221">
    <property type="component" value="Unassembled WGS sequence"/>
</dbReference>
<keyword evidence="3 5" id="KW-0067">ATP-binding</keyword>
<dbReference type="AlphaFoldDB" id="A0A1Y2PFZ4"/>
<dbReference type="GO" id="GO:0005524">
    <property type="term" value="F:ATP binding"/>
    <property type="evidence" value="ECO:0007669"/>
    <property type="project" value="UniProtKB-UniRule"/>
</dbReference>
<evidence type="ECO:0000256" key="1">
    <source>
        <dbReference type="ARBA" id="ARBA00009018"/>
    </source>
</evidence>
<comment type="function">
    <text evidence="5">Catalyzes the phosphorylation of the 3'-hydroxyl group of dephosphocoenzyme A to form coenzyme A.</text>
</comment>
<dbReference type="GO" id="GO:0004140">
    <property type="term" value="F:dephospho-CoA kinase activity"/>
    <property type="evidence" value="ECO:0007669"/>
    <property type="project" value="UniProtKB-UniRule"/>
</dbReference>
<reference evidence="7 8" key="1">
    <citation type="submission" date="2015-03" db="EMBL/GenBank/DDBJ databases">
        <title>Genome sequence of Tenacibaculum sp. S2-2, isolated from intestinal microbiota of sea cucumber, Apostichopus japonicas.</title>
        <authorList>
            <person name="Shao Z."/>
            <person name="Wang L."/>
            <person name="Li X."/>
        </authorList>
    </citation>
    <scope>NUCLEOTIDE SEQUENCE [LARGE SCALE GENOMIC DNA]</scope>
    <source>
        <strain evidence="7 8">S2-2</strain>
    </source>
</reference>
<feature type="binding site" evidence="5">
    <location>
        <begin position="10"/>
        <end position="15"/>
    </location>
    <ligand>
        <name>ATP</name>
        <dbReference type="ChEBI" id="CHEBI:30616"/>
    </ligand>
</feature>
<comment type="caution">
    <text evidence="7">The sequence shown here is derived from an EMBL/GenBank/DDBJ whole genome shotgun (WGS) entry which is preliminary data.</text>
</comment>
<dbReference type="CDD" id="cd02022">
    <property type="entry name" value="DPCK"/>
    <property type="match status" value="1"/>
</dbReference>
<comment type="pathway">
    <text evidence="5">Cofactor biosynthesis; coenzyme A biosynthesis; CoA from (R)-pantothenate: step 5/5.</text>
</comment>
<dbReference type="STRING" id="1635173.WH52_06375"/>
<keyword evidence="5 7" id="KW-0418">Kinase</keyword>
<evidence type="ECO:0000256" key="4">
    <source>
        <dbReference type="ARBA" id="ARBA00022993"/>
    </source>
</evidence>
<proteinExistence type="inferred from homology"/>
<accession>A0A1Y2PFZ4</accession>
<dbReference type="UniPathway" id="UPA00241">
    <property type="reaction ID" value="UER00356"/>
</dbReference>
<keyword evidence="4 5" id="KW-0173">Coenzyme A biosynthesis</keyword>
<dbReference type="PANTHER" id="PTHR10695:SF46">
    <property type="entry name" value="BIFUNCTIONAL COENZYME A SYNTHASE-RELATED"/>
    <property type="match status" value="1"/>
</dbReference>
<dbReference type="SUPFAM" id="SSF52540">
    <property type="entry name" value="P-loop containing nucleoside triphosphate hydrolases"/>
    <property type="match status" value="1"/>
</dbReference>
<comment type="similarity">
    <text evidence="1 5">Belongs to the CoaE family.</text>
</comment>
<evidence type="ECO:0000313" key="7">
    <source>
        <dbReference type="EMBL" id="OSY88598.1"/>
    </source>
</evidence>
<dbReference type="Pfam" id="PF01121">
    <property type="entry name" value="CoaE"/>
    <property type="match status" value="1"/>
</dbReference>
<dbReference type="InterPro" id="IPR001977">
    <property type="entry name" value="Depp_CoAkinase"/>
</dbReference>
<dbReference type="Gene3D" id="3.40.50.300">
    <property type="entry name" value="P-loop containing nucleotide triphosphate hydrolases"/>
    <property type="match status" value="1"/>
</dbReference>
<dbReference type="NCBIfam" id="TIGR00152">
    <property type="entry name" value="dephospho-CoA kinase"/>
    <property type="match status" value="1"/>
</dbReference>
<evidence type="ECO:0000256" key="5">
    <source>
        <dbReference type="HAMAP-Rule" id="MF_00376"/>
    </source>
</evidence>
<dbReference type="PROSITE" id="PS51219">
    <property type="entry name" value="DPCK"/>
    <property type="match status" value="1"/>
</dbReference>
<dbReference type="HAMAP" id="MF_00376">
    <property type="entry name" value="Dephospho_CoA_kinase"/>
    <property type="match status" value="1"/>
</dbReference>
<dbReference type="EC" id="2.7.1.24" evidence="5 6"/>
<dbReference type="FunCoup" id="A0A1Y2PFZ4">
    <property type="interactions" value="411"/>
</dbReference>
<dbReference type="GO" id="GO:0005737">
    <property type="term" value="C:cytoplasm"/>
    <property type="evidence" value="ECO:0007669"/>
    <property type="project" value="UniProtKB-SubCell"/>
</dbReference>
<evidence type="ECO:0000256" key="2">
    <source>
        <dbReference type="ARBA" id="ARBA00022741"/>
    </source>
</evidence>
<organism evidence="7 8">
    <name type="scientific">Tenacibaculum holothuriorum</name>
    <dbReference type="NCBI Taxonomy" id="1635173"/>
    <lineage>
        <taxon>Bacteria</taxon>
        <taxon>Pseudomonadati</taxon>
        <taxon>Bacteroidota</taxon>
        <taxon>Flavobacteriia</taxon>
        <taxon>Flavobacteriales</taxon>
        <taxon>Flavobacteriaceae</taxon>
        <taxon>Tenacibaculum</taxon>
    </lineage>
</organism>